<protein>
    <recommendedName>
        <fullName evidence="1">non-specific serine/threonine protein kinase</fullName>
        <ecNumber evidence="1">2.7.11.1</ecNumber>
    </recommendedName>
</protein>
<evidence type="ECO:0000256" key="6">
    <source>
        <dbReference type="SAM" id="MobiDB-lite"/>
    </source>
</evidence>
<dbReference type="InterPro" id="IPR000719">
    <property type="entry name" value="Prot_kinase_dom"/>
</dbReference>
<evidence type="ECO:0000256" key="4">
    <source>
        <dbReference type="ARBA" id="ARBA00022777"/>
    </source>
</evidence>
<dbReference type="Pfam" id="PF00069">
    <property type="entry name" value="Pkinase"/>
    <property type="match status" value="1"/>
</dbReference>
<evidence type="ECO:0000259" key="7">
    <source>
        <dbReference type="PROSITE" id="PS50011"/>
    </source>
</evidence>
<proteinExistence type="predicted"/>
<organism evidence="8 9">
    <name type="scientific">Linnemannia gamsii</name>
    <dbReference type="NCBI Taxonomy" id="64522"/>
    <lineage>
        <taxon>Eukaryota</taxon>
        <taxon>Fungi</taxon>
        <taxon>Fungi incertae sedis</taxon>
        <taxon>Mucoromycota</taxon>
        <taxon>Mortierellomycotina</taxon>
        <taxon>Mortierellomycetes</taxon>
        <taxon>Mortierellales</taxon>
        <taxon>Mortierellaceae</taxon>
        <taxon>Linnemannia</taxon>
    </lineage>
</organism>
<evidence type="ECO:0000256" key="2">
    <source>
        <dbReference type="ARBA" id="ARBA00022679"/>
    </source>
</evidence>
<dbReference type="InterPro" id="IPR011009">
    <property type="entry name" value="Kinase-like_dom_sf"/>
</dbReference>
<keyword evidence="3" id="KW-0547">Nucleotide-binding</keyword>
<accession>A0ABQ7JK73</accession>
<comment type="caution">
    <text evidence="8">The sequence shown here is derived from an EMBL/GenBank/DDBJ whole genome shotgun (WGS) entry which is preliminary data.</text>
</comment>
<dbReference type="EMBL" id="JAAAIM010001613">
    <property type="protein sequence ID" value="KAG0277031.1"/>
    <property type="molecule type" value="Genomic_DNA"/>
</dbReference>
<dbReference type="Gene3D" id="1.10.510.10">
    <property type="entry name" value="Transferase(Phosphotransferase) domain 1"/>
    <property type="match status" value="1"/>
</dbReference>
<evidence type="ECO:0000256" key="3">
    <source>
        <dbReference type="ARBA" id="ARBA00022741"/>
    </source>
</evidence>
<feature type="region of interest" description="Disordered" evidence="6">
    <location>
        <begin position="157"/>
        <end position="183"/>
    </location>
</feature>
<keyword evidence="9" id="KW-1185">Reference proteome</keyword>
<evidence type="ECO:0000256" key="1">
    <source>
        <dbReference type="ARBA" id="ARBA00012513"/>
    </source>
</evidence>
<dbReference type="PROSITE" id="PS50011">
    <property type="entry name" value="PROTEIN_KINASE_DOM"/>
    <property type="match status" value="1"/>
</dbReference>
<dbReference type="InterPro" id="IPR045269">
    <property type="entry name" value="Atg1-like"/>
</dbReference>
<gene>
    <name evidence="8" type="ORF">BGZ96_003035</name>
</gene>
<name>A0ABQ7JK73_9FUNG</name>
<dbReference type="SUPFAM" id="SSF56112">
    <property type="entry name" value="Protein kinase-like (PK-like)"/>
    <property type="match status" value="1"/>
</dbReference>
<dbReference type="InterPro" id="IPR008271">
    <property type="entry name" value="Ser/Thr_kinase_AS"/>
</dbReference>
<dbReference type="SMART" id="SM00220">
    <property type="entry name" value="S_TKc"/>
    <property type="match status" value="1"/>
</dbReference>
<dbReference type="PROSITE" id="PS00108">
    <property type="entry name" value="PROTEIN_KINASE_ST"/>
    <property type="match status" value="1"/>
</dbReference>
<feature type="domain" description="Protein kinase" evidence="7">
    <location>
        <begin position="1"/>
        <end position="183"/>
    </location>
</feature>
<dbReference type="EC" id="2.7.11.1" evidence="1"/>
<evidence type="ECO:0000313" key="8">
    <source>
        <dbReference type="EMBL" id="KAG0277031.1"/>
    </source>
</evidence>
<dbReference type="PANTHER" id="PTHR24348:SF22">
    <property type="entry name" value="NON-SPECIFIC SERINE_THREONINE PROTEIN KINASE"/>
    <property type="match status" value="1"/>
</dbReference>
<reference evidence="8 9" key="1">
    <citation type="journal article" date="2020" name="Fungal Divers.">
        <title>Resolving the Mortierellaceae phylogeny through synthesis of multi-gene phylogenetics and phylogenomics.</title>
        <authorList>
            <person name="Vandepol N."/>
            <person name="Liber J."/>
            <person name="Desiro A."/>
            <person name="Na H."/>
            <person name="Kennedy M."/>
            <person name="Barry K."/>
            <person name="Grigoriev I.V."/>
            <person name="Miller A.N."/>
            <person name="O'Donnell K."/>
            <person name="Stajich J.E."/>
            <person name="Bonito G."/>
        </authorList>
    </citation>
    <scope>NUCLEOTIDE SEQUENCE [LARGE SCALE GENOMIC DNA]</scope>
    <source>
        <strain evidence="8 9">AD045</strain>
    </source>
</reference>
<sequence length="183" mass="20665">MVLSLNHEYIVRAHGNFEVMDLTVLVQDLCQGGDLHGKLAETKVLGMPEDEVARWMLQVLEVFDYLYGEMGLVHRDLKPENIVLDGEGNAKVVDFGFSFYLSEGCQMAGAPGYWTPEVEAFKEYGKEIDVFSFEVMIRRLLRCTGFSVAPASPLHRPKGEKLCDENEHSGSEGGRRLHERELK</sequence>
<dbReference type="PANTHER" id="PTHR24348">
    <property type="entry name" value="SERINE/THREONINE-PROTEIN KINASE UNC-51-RELATED"/>
    <property type="match status" value="1"/>
</dbReference>
<keyword evidence="5" id="KW-0067">ATP-binding</keyword>
<dbReference type="CDD" id="cd00180">
    <property type="entry name" value="PKc"/>
    <property type="match status" value="1"/>
</dbReference>
<keyword evidence="2" id="KW-0808">Transferase</keyword>
<evidence type="ECO:0000313" key="9">
    <source>
        <dbReference type="Proteomes" id="UP001194696"/>
    </source>
</evidence>
<keyword evidence="4" id="KW-0418">Kinase</keyword>
<dbReference type="Proteomes" id="UP001194696">
    <property type="component" value="Unassembled WGS sequence"/>
</dbReference>
<evidence type="ECO:0000256" key="5">
    <source>
        <dbReference type="ARBA" id="ARBA00022840"/>
    </source>
</evidence>